<proteinExistence type="predicted"/>
<dbReference type="AlphaFoldDB" id="A0AAV5J1S8"/>
<evidence type="ECO:0000256" key="1">
    <source>
        <dbReference type="SAM" id="SignalP"/>
    </source>
</evidence>
<evidence type="ECO:0000313" key="2">
    <source>
        <dbReference type="EMBL" id="GKV08558.1"/>
    </source>
</evidence>
<organism evidence="2 3">
    <name type="scientific">Rubroshorea leprosula</name>
    <dbReference type="NCBI Taxonomy" id="152421"/>
    <lineage>
        <taxon>Eukaryota</taxon>
        <taxon>Viridiplantae</taxon>
        <taxon>Streptophyta</taxon>
        <taxon>Embryophyta</taxon>
        <taxon>Tracheophyta</taxon>
        <taxon>Spermatophyta</taxon>
        <taxon>Magnoliopsida</taxon>
        <taxon>eudicotyledons</taxon>
        <taxon>Gunneridae</taxon>
        <taxon>Pentapetalae</taxon>
        <taxon>rosids</taxon>
        <taxon>malvids</taxon>
        <taxon>Malvales</taxon>
        <taxon>Dipterocarpaceae</taxon>
        <taxon>Rubroshorea</taxon>
    </lineage>
</organism>
<dbReference type="EMBL" id="BPVZ01000029">
    <property type="protein sequence ID" value="GKV08558.1"/>
    <property type="molecule type" value="Genomic_DNA"/>
</dbReference>
<dbReference type="Proteomes" id="UP001054252">
    <property type="component" value="Unassembled WGS sequence"/>
</dbReference>
<keyword evidence="1" id="KW-0732">Signal</keyword>
<keyword evidence="3" id="KW-1185">Reference proteome</keyword>
<feature type="chain" id="PRO_5043921419" evidence="1">
    <location>
        <begin position="24"/>
        <end position="78"/>
    </location>
</feature>
<gene>
    <name evidence="2" type="ORF">SLEP1_g20171</name>
</gene>
<sequence length="78" mass="8548">MAKKLKTLHFLLLIIFLSFLVLASTIEARSFRAAPDQKPSVNEEMGQNVQLDEVTKTIDLLENKEHGTSGPSDGGIGH</sequence>
<accession>A0AAV5J1S8</accession>
<comment type="caution">
    <text evidence="2">The sequence shown here is derived from an EMBL/GenBank/DDBJ whole genome shotgun (WGS) entry which is preliminary data.</text>
</comment>
<name>A0AAV5J1S8_9ROSI</name>
<feature type="signal peptide" evidence="1">
    <location>
        <begin position="1"/>
        <end position="23"/>
    </location>
</feature>
<protein>
    <submittedName>
        <fullName evidence="2">Uncharacterized protein</fullName>
    </submittedName>
</protein>
<reference evidence="2 3" key="1">
    <citation type="journal article" date="2021" name="Commun. Biol.">
        <title>The genome of Shorea leprosula (Dipterocarpaceae) highlights the ecological relevance of drought in aseasonal tropical rainforests.</title>
        <authorList>
            <person name="Ng K.K.S."/>
            <person name="Kobayashi M.J."/>
            <person name="Fawcett J.A."/>
            <person name="Hatakeyama M."/>
            <person name="Paape T."/>
            <person name="Ng C.H."/>
            <person name="Ang C.C."/>
            <person name="Tnah L.H."/>
            <person name="Lee C.T."/>
            <person name="Nishiyama T."/>
            <person name="Sese J."/>
            <person name="O'Brien M.J."/>
            <person name="Copetti D."/>
            <person name="Mohd Noor M.I."/>
            <person name="Ong R.C."/>
            <person name="Putra M."/>
            <person name="Sireger I.Z."/>
            <person name="Indrioko S."/>
            <person name="Kosugi Y."/>
            <person name="Izuno A."/>
            <person name="Isagi Y."/>
            <person name="Lee S.L."/>
            <person name="Shimizu K.K."/>
        </authorList>
    </citation>
    <scope>NUCLEOTIDE SEQUENCE [LARGE SCALE GENOMIC DNA]</scope>
    <source>
        <strain evidence="2">214</strain>
    </source>
</reference>
<evidence type="ECO:0000313" key="3">
    <source>
        <dbReference type="Proteomes" id="UP001054252"/>
    </source>
</evidence>